<dbReference type="AlphaFoldDB" id="A0AAV4X7M0"/>
<keyword evidence="2" id="KW-1185">Reference proteome</keyword>
<comment type="caution">
    <text evidence="1">The sequence shown here is derived from an EMBL/GenBank/DDBJ whole genome shotgun (WGS) entry which is preliminary data.</text>
</comment>
<dbReference type="EMBL" id="BPLQ01015713">
    <property type="protein sequence ID" value="GIY90473.1"/>
    <property type="molecule type" value="Genomic_DNA"/>
</dbReference>
<proteinExistence type="predicted"/>
<evidence type="ECO:0000313" key="2">
    <source>
        <dbReference type="Proteomes" id="UP001054837"/>
    </source>
</evidence>
<dbReference type="Proteomes" id="UP001054837">
    <property type="component" value="Unassembled WGS sequence"/>
</dbReference>
<reference evidence="1 2" key="1">
    <citation type="submission" date="2021-06" db="EMBL/GenBank/DDBJ databases">
        <title>Caerostris darwini draft genome.</title>
        <authorList>
            <person name="Kono N."/>
            <person name="Arakawa K."/>
        </authorList>
    </citation>
    <scope>NUCLEOTIDE SEQUENCE [LARGE SCALE GENOMIC DNA]</scope>
</reference>
<organism evidence="1 2">
    <name type="scientific">Caerostris darwini</name>
    <dbReference type="NCBI Taxonomy" id="1538125"/>
    <lineage>
        <taxon>Eukaryota</taxon>
        <taxon>Metazoa</taxon>
        <taxon>Ecdysozoa</taxon>
        <taxon>Arthropoda</taxon>
        <taxon>Chelicerata</taxon>
        <taxon>Arachnida</taxon>
        <taxon>Araneae</taxon>
        <taxon>Araneomorphae</taxon>
        <taxon>Entelegynae</taxon>
        <taxon>Araneoidea</taxon>
        <taxon>Araneidae</taxon>
        <taxon>Caerostris</taxon>
    </lineage>
</organism>
<sequence length="87" mass="9681">MSTALFPRAYAIPNFSKFKDCLFPIFSSQSSSPLVMQLFCACPPRVPPASATRYTQDIKTAPLSAGPFDADVHHPALYSSLDHRRHR</sequence>
<gene>
    <name evidence="1" type="ORF">CDAR_194981</name>
</gene>
<accession>A0AAV4X7M0</accession>
<name>A0AAV4X7M0_9ARAC</name>
<evidence type="ECO:0000313" key="1">
    <source>
        <dbReference type="EMBL" id="GIY90473.1"/>
    </source>
</evidence>
<protein>
    <submittedName>
        <fullName evidence="1">Uncharacterized protein</fullName>
    </submittedName>
</protein>